<dbReference type="InterPro" id="IPR039428">
    <property type="entry name" value="NUOK/Mnh_C1-like"/>
</dbReference>
<evidence type="ECO:0000256" key="4">
    <source>
        <dbReference type="ARBA" id="ARBA00016612"/>
    </source>
</evidence>
<keyword evidence="10" id="KW-1133">Transmembrane helix</keyword>
<evidence type="ECO:0000256" key="7">
    <source>
        <dbReference type="ARBA" id="ARBA00022692"/>
    </source>
</evidence>
<dbReference type="PANTHER" id="PTHR11434:SF0">
    <property type="entry name" value="NADH-UBIQUINONE OXIDOREDUCTASE CHAIN 4L"/>
    <property type="match status" value="1"/>
</dbReference>
<dbReference type="EMBL" id="KJ551842">
    <property type="protein sequence ID" value="AHZ88991.1"/>
    <property type="molecule type" value="Genomic_DNA"/>
</dbReference>
<keyword evidence="6 17" id="KW-0679">Respiratory chain</keyword>
<accession>A0A059V854</accession>
<evidence type="ECO:0000256" key="11">
    <source>
        <dbReference type="ARBA" id="ARBA00023027"/>
    </source>
</evidence>
<geneLocation type="mitochondrion" evidence="18"/>
<comment type="subcellular location">
    <subcellularLocation>
        <location evidence="17">Mitochondrion inner membrane</location>
        <topology evidence="17">Multi-pass membrane protein</topology>
    </subcellularLocation>
    <subcellularLocation>
        <location evidence="1">Mitochondrion membrane</location>
        <topology evidence="1">Multi-pass membrane protein</topology>
    </subcellularLocation>
</comment>
<evidence type="ECO:0000313" key="18">
    <source>
        <dbReference type="EMBL" id="AHZ88991.1"/>
    </source>
</evidence>
<dbReference type="EC" id="7.1.1.2" evidence="3 17"/>
<comment type="catalytic activity">
    <reaction evidence="16">
        <text>a ubiquinone + NADH + 5 H(+)(in) = a ubiquinol + NAD(+) + 4 H(+)(out)</text>
        <dbReference type="Rhea" id="RHEA:29091"/>
        <dbReference type="Rhea" id="RHEA-COMP:9565"/>
        <dbReference type="Rhea" id="RHEA-COMP:9566"/>
        <dbReference type="ChEBI" id="CHEBI:15378"/>
        <dbReference type="ChEBI" id="CHEBI:16389"/>
        <dbReference type="ChEBI" id="CHEBI:17976"/>
        <dbReference type="ChEBI" id="CHEBI:57540"/>
        <dbReference type="ChEBI" id="CHEBI:57945"/>
        <dbReference type="EC" id="7.1.1.2"/>
    </reaction>
    <physiologicalReaction direction="left-to-right" evidence="16">
        <dbReference type="Rhea" id="RHEA:29092"/>
    </physiologicalReaction>
</comment>
<evidence type="ECO:0000256" key="6">
    <source>
        <dbReference type="ARBA" id="ARBA00022660"/>
    </source>
</evidence>
<comment type="function">
    <text evidence="15">Core subunit of the mitochondrial membrane respiratory chain NADH dehydrogenase (Complex I) which catalyzes electron transfer from NADH through the respiratory chain, using ubiquinone as an electron acceptor. Part of the enzyme membrane arm which is embedded in the lipid bilayer and involved in proton translocation.</text>
</comment>
<dbReference type="GO" id="GO:0005743">
    <property type="term" value="C:mitochondrial inner membrane"/>
    <property type="evidence" value="ECO:0007669"/>
    <property type="project" value="UniProtKB-SubCell"/>
</dbReference>
<keyword evidence="14" id="KW-0472">Membrane</keyword>
<dbReference type="GO" id="GO:0030964">
    <property type="term" value="C:NADH dehydrogenase complex"/>
    <property type="evidence" value="ECO:0007669"/>
    <property type="project" value="TreeGrafter"/>
</dbReference>
<evidence type="ECO:0000256" key="17">
    <source>
        <dbReference type="RuleBase" id="RU004419"/>
    </source>
</evidence>
<evidence type="ECO:0000256" key="2">
    <source>
        <dbReference type="ARBA" id="ARBA00010519"/>
    </source>
</evidence>
<protein>
    <recommendedName>
        <fullName evidence="4 17">NADH-ubiquinone oxidoreductase chain 4L</fullName>
        <ecNumber evidence="3 17">7.1.1.2</ecNumber>
    </recommendedName>
</protein>
<keyword evidence="11 17" id="KW-0520">NAD</keyword>
<evidence type="ECO:0000256" key="15">
    <source>
        <dbReference type="ARBA" id="ARBA00043911"/>
    </source>
</evidence>
<dbReference type="GO" id="GO:0008137">
    <property type="term" value="F:NADH dehydrogenase (ubiquinone) activity"/>
    <property type="evidence" value="ECO:0007669"/>
    <property type="project" value="UniProtKB-EC"/>
</dbReference>
<evidence type="ECO:0000256" key="3">
    <source>
        <dbReference type="ARBA" id="ARBA00012944"/>
    </source>
</evidence>
<keyword evidence="17" id="KW-0999">Mitochondrion inner membrane</keyword>
<keyword evidence="13 17" id="KW-0496">Mitochondrion</keyword>
<dbReference type="InterPro" id="IPR001133">
    <property type="entry name" value="NADH_UbQ_OxRdtase_chain4L/K"/>
</dbReference>
<keyword evidence="8 17" id="KW-1278">Translocase</keyword>
<evidence type="ECO:0000256" key="12">
    <source>
        <dbReference type="ARBA" id="ARBA00023075"/>
    </source>
</evidence>
<comment type="similarity">
    <text evidence="2 17">Belongs to the complex I subunit 4L family.</text>
</comment>
<gene>
    <name evidence="18" type="primary">ND4L</name>
</gene>
<dbReference type="GO" id="GO:0016651">
    <property type="term" value="F:oxidoreductase activity, acting on NAD(P)H"/>
    <property type="evidence" value="ECO:0007669"/>
    <property type="project" value="InterPro"/>
</dbReference>
<evidence type="ECO:0000256" key="1">
    <source>
        <dbReference type="ARBA" id="ARBA00004225"/>
    </source>
</evidence>
<evidence type="ECO:0000256" key="9">
    <source>
        <dbReference type="ARBA" id="ARBA00022982"/>
    </source>
</evidence>
<evidence type="ECO:0000256" key="16">
    <source>
        <dbReference type="ARBA" id="ARBA00048769"/>
    </source>
</evidence>
<sequence length="96" mass="10599">MMQMYFTTISAFLLSLIGISTNRTHLMSVLLCMESMTLTLFLSMAAYSINNTNTTPITIIMITMGACEASTGLTLVTITTQKNTNDYVKNLNLLKC</sequence>
<evidence type="ECO:0000256" key="8">
    <source>
        <dbReference type="ARBA" id="ARBA00022967"/>
    </source>
</evidence>
<organism evidence="18">
    <name type="scientific">Phrynocephalus theobaldi orientalis</name>
    <dbReference type="NCBI Taxonomy" id="1318721"/>
    <lineage>
        <taxon>Eukaryota</taxon>
        <taxon>Metazoa</taxon>
        <taxon>Chordata</taxon>
        <taxon>Craniata</taxon>
        <taxon>Vertebrata</taxon>
        <taxon>Euteleostomi</taxon>
        <taxon>Lepidosauria</taxon>
        <taxon>Squamata</taxon>
        <taxon>Bifurcata</taxon>
        <taxon>Unidentata</taxon>
        <taxon>Episquamata</taxon>
        <taxon>Toxicofera</taxon>
        <taxon>Iguania</taxon>
        <taxon>Acrodonta</taxon>
        <taxon>Agamidae</taxon>
        <taxon>Agaminae</taxon>
        <taxon>Phrynocephalus</taxon>
    </lineage>
</organism>
<evidence type="ECO:0000256" key="5">
    <source>
        <dbReference type="ARBA" id="ARBA00022448"/>
    </source>
</evidence>
<keyword evidence="7" id="KW-0812">Transmembrane</keyword>
<evidence type="ECO:0000256" key="13">
    <source>
        <dbReference type="ARBA" id="ARBA00023128"/>
    </source>
</evidence>
<evidence type="ECO:0000256" key="14">
    <source>
        <dbReference type="ARBA" id="ARBA00023136"/>
    </source>
</evidence>
<evidence type="ECO:0000256" key="10">
    <source>
        <dbReference type="ARBA" id="ARBA00022989"/>
    </source>
</evidence>
<dbReference type="PANTHER" id="PTHR11434">
    <property type="entry name" value="NADH-UBIQUINONE OXIDOREDUCTASE SUBUNIT ND4L"/>
    <property type="match status" value="1"/>
</dbReference>
<name>A0A059V854_9SAUR</name>
<keyword evidence="12 17" id="KW-0830">Ubiquinone</keyword>
<dbReference type="AlphaFoldDB" id="A0A059V854"/>
<proteinExistence type="inferred from homology"/>
<keyword evidence="9 17" id="KW-0249">Electron transport</keyword>
<dbReference type="GO" id="GO:0042773">
    <property type="term" value="P:ATP synthesis coupled electron transport"/>
    <property type="evidence" value="ECO:0007669"/>
    <property type="project" value="UniProtKB-UniRule"/>
</dbReference>
<reference evidence="18" key="1">
    <citation type="journal article" date="2014" name="Mitochondrial DNA">
        <title>The complete mitochondrial genome of the toad-headed lizard subspecies, Phrynocephalus theobaldi orientalis (Reptilia, Squamata, Agamidae).</title>
        <authorList>
            <person name="Liao P."/>
            <person name="Jin Y."/>
        </authorList>
    </citation>
    <scope>NUCLEOTIDE SEQUENCE</scope>
</reference>
<dbReference type="Pfam" id="PF00420">
    <property type="entry name" value="Oxidored_q2"/>
    <property type="match status" value="1"/>
</dbReference>
<dbReference type="Gene3D" id="1.10.287.3510">
    <property type="match status" value="1"/>
</dbReference>
<keyword evidence="5 17" id="KW-0813">Transport</keyword>